<proteinExistence type="predicted"/>
<feature type="compositionally biased region" description="Polar residues" evidence="1">
    <location>
        <begin position="267"/>
        <end position="277"/>
    </location>
</feature>
<feature type="compositionally biased region" description="Polar residues" evidence="1">
    <location>
        <begin position="310"/>
        <end position="323"/>
    </location>
</feature>
<feature type="region of interest" description="Disordered" evidence="1">
    <location>
        <begin position="267"/>
        <end position="323"/>
    </location>
</feature>
<dbReference type="EMBL" id="CAJJDP010000085">
    <property type="protein sequence ID" value="CAD8185574.1"/>
    <property type="molecule type" value="Genomic_DNA"/>
</dbReference>
<name>A0A8S1W6M0_PAROT</name>
<feature type="compositionally biased region" description="Basic and acidic residues" evidence="1">
    <location>
        <begin position="280"/>
        <end position="291"/>
    </location>
</feature>
<evidence type="ECO:0000313" key="2">
    <source>
        <dbReference type="EMBL" id="CAD8185574.1"/>
    </source>
</evidence>
<comment type="caution">
    <text evidence="2">The sequence shown here is derived from an EMBL/GenBank/DDBJ whole genome shotgun (WGS) entry which is preliminary data.</text>
</comment>
<organism evidence="2 3">
    <name type="scientific">Paramecium octaurelia</name>
    <dbReference type="NCBI Taxonomy" id="43137"/>
    <lineage>
        <taxon>Eukaryota</taxon>
        <taxon>Sar</taxon>
        <taxon>Alveolata</taxon>
        <taxon>Ciliophora</taxon>
        <taxon>Intramacronucleata</taxon>
        <taxon>Oligohymenophorea</taxon>
        <taxon>Peniculida</taxon>
        <taxon>Parameciidae</taxon>
        <taxon>Paramecium</taxon>
    </lineage>
</organism>
<dbReference type="OrthoDB" id="10059875at2759"/>
<sequence>MVKALWRPFLNFRLITLINPEDLKELVRNSNDKKHRNTVYVCPFKTTDLVRHKHDVHKEFTSQDYYENPLDYEPIFHQKYLLYLTILINDIYWKSKFPRYITDSQIKELSESGNSRLQAVCDVTCDLEGSIQYLKKFTNPDHPVTIIIQYLNKFMMNSISNLKMTSCICQLISCHPKCHMKPALRDIVPHLAYSDPTKPLEESGLPEFLQNATVTLHGQLTQKFEYINELRKLNETETDHQNFRMITSYYSNKINTIKDNTSIDNKSLSQQQLSTESDAQDDRFQSEDLSRKLHTSSSIVETKIDEDRSTSNQRTFDEQIQIS</sequence>
<accession>A0A8S1W6M0</accession>
<dbReference type="AlphaFoldDB" id="A0A8S1W6M0"/>
<keyword evidence="3" id="KW-1185">Reference proteome</keyword>
<dbReference type="Proteomes" id="UP000683925">
    <property type="component" value="Unassembled WGS sequence"/>
</dbReference>
<gene>
    <name evidence="2" type="ORF">POCTA_138.1.T0860019</name>
</gene>
<dbReference type="OMA" id="LINDIYW"/>
<evidence type="ECO:0000313" key="3">
    <source>
        <dbReference type="Proteomes" id="UP000683925"/>
    </source>
</evidence>
<protein>
    <submittedName>
        <fullName evidence="2">Uncharacterized protein</fullName>
    </submittedName>
</protein>
<reference evidence="2" key="1">
    <citation type="submission" date="2021-01" db="EMBL/GenBank/DDBJ databases">
        <authorList>
            <consortium name="Genoscope - CEA"/>
            <person name="William W."/>
        </authorList>
    </citation>
    <scope>NUCLEOTIDE SEQUENCE</scope>
</reference>
<evidence type="ECO:0000256" key="1">
    <source>
        <dbReference type="SAM" id="MobiDB-lite"/>
    </source>
</evidence>